<reference evidence="2 3" key="1">
    <citation type="submission" date="2024-09" db="EMBL/GenBank/DDBJ databases">
        <authorList>
            <person name="Sun Q."/>
            <person name="Mori K."/>
        </authorList>
    </citation>
    <scope>NUCLEOTIDE SEQUENCE [LARGE SCALE GENOMIC DNA]</scope>
    <source>
        <strain evidence="2 3">CCM 7765</strain>
    </source>
</reference>
<feature type="chain" id="PRO_5045690837" evidence="1">
    <location>
        <begin position="25"/>
        <end position="467"/>
    </location>
</feature>
<feature type="signal peptide" evidence="1">
    <location>
        <begin position="1"/>
        <end position="24"/>
    </location>
</feature>
<accession>A0ABV6HNT5</accession>
<evidence type="ECO:0000313" key="2">
    <source>
        <dbReference type="EMBL" id="MFC0320566.1"/>
    </source>
</evidence>
<evidence type="ECO:0000256" key="1">
    <source>
        <dbReference type="SAM" id="SignalP"/>
    </source>
</evidence>
<dbReference type="EMBL" id="JBHLWO010000002">
    <property type="protein sequence ID" value="MFC0320566.1"/>
    <property type="molecule type" value="Genomic_DNA"/>
</dbReference>
<dbReference type="RefSeq" id="WP_149106022.1">
    <property type="nucleotide sequence ID" value="NZ_JBHLWO010000002.1"/>
</dbReference>
<keyword evidence="1" id="KW-0732">Signal</keyword>
<keyword evidence="3" id="KW-1185">Reference proteome</keyword>
<evidence type="ECO:0000313" key="3">
    <source>
        <dbReference type="Proteomes" id="UP001589774"/>
    </source>
</evidence>
<gene>
    <name evidence="2" type="ORF">ACFFI0_19730</name>
</gene>
<proteinExistence type="predicted"/>
<protein>
    <submittedName>
        <fullName evidence="2">Uncharacterized protein</fullName>
    </submittedName>
</protein>
<sequence length="467" mass="49297">MQKKKLIINKLLLGWLLLSAPAYGQIVINLPQANITARSDYTATLASGTYSSLIGLVPNIEVKANSPNFTNTVGGTSTVPLNIAHIRLRSIGSLSLIGVSAEVTLSTSYALLYAALASISSGAVIADYRISTGSHTWISGIYRTPINFRTGLLSPNQITPTTPNLDINVPGFIAPQATLSSLSLPVNNLSFFRNSAGISAAGNISVSTTVPYLLSLQASNTQFSFNTNSSYNQTPSTSVGLVNSTLSNITNATPIMLSTTSQALTAASGIAVPTNNNQALTAAFSITGNNLKTGFVQAGTYSVPITYTWSKLASAYPTGSLQVQRSSTLQVIVSDLAELIALQPNVNFVFDDVTDYRQGITRDMTQHLRISKTTPYSLYVRSSTANFSGAGGQVPVNILRIGASAGQTGVNTVTLSTTPQQLINNANPTIDRTLDIRYSIPNTAMSQLLGKAPGTYSATVIYSFTTL</sequence>
<dbReference type="Proteomes" id="UP001589774">
    <property type="component" value="Unassembled WGS sequence"/>
</dbReference>
<name>A0ABV6HNT5_9SPHI</name>
<comment type="caution">
    <text evidence="2">The sequence shown here is derived from an EMBL/GenBank/DDBJ whole genome shotgun (WGS) entry which is preliminary data.</text>
</comment>
<organism evidence="2 3">
    <name type="scientific">Olivibacter oleidegradans</name>
    <dbReference type="NCBI Taxonomy" id="760123"/>
    <lineage>
        <taxon>Bacteria</taxon>
        <taxon>Pseudomonadati</taxon>
        <taxon>Bacteroidota</taxon>
        <taxon>Sphingobacteriia</taxon>
        <taxon>Sphingobacteriales</taxon>
        <taxon>Sphingobacteriaceae</taxon>
        <taxon>Olivibacter</taxon>
    </lineage>
</organism>